<sequence>MNKILVAILVICALPAVASAEMKMQNSNPSPAVVPEHVTQNSDPSPDPVPEHVMQNSNPAPASASAGTTEKEPVDIQHLMNKK</sequence>
<dbReference type="Proteomes" id="UP000195667">
    <property type="component" value="Unassembled WGS sequence"/>
</dbReference>
<feature type="compositionally biased region" description="Low complexity" evidence="1">
    <location>
        <begin position="56"/>
        <end position="66"/>
    </location>
</feature>
<accession>A0A1R4H0L5</accession>
<gene>
    <name evidence="3" type="ORF">CRENPOLYSF1_120014</name>
</gene>
<evidence type="ECO:0000313" key="4">
    <source>
        <dbReference type="Proteomes" id="UP000195667"/>
    </source>
</evidence>
<protein>
    <submittedName>
        <fullName evidence="3">Uncharacterized protein</fullName>
    </submittedName>
</protein>
<dbReference type="RefSeq" id="WP_087142259.1">
    <property type="nucleotide sequence ID" value="NZ_FUKI01000024.1"/>
</dbReference>
<feature type="signal peptide" evidence="2">
    <location>
        <begin position="1"/>
        <end position="18"/>
    </location>
</feature>
<evidence type="ECO:0000256" key="2">
    <source>
        <dbReference type="SAM" id="SignalP"/>
    </source>
</evidence>
<feature type="chain" id="PRO_5013249706" evidence="2">
    <location>
        <begin position="19"/>
        <end position="83"/>
    </location>
</feature>
<evidence type="ECO:0000313" key="3">
    <source>
        <dbReference type="EMBL" id="SJM89756.1"/>
    </source>
</evidence>
<organism evidence="3 4">
    <name type="scientific">Crenothrix polyspora</name>
    <dbReference type="NCBI Taxonomy" id="360316"/>
    <lineage>
        <taxon>Bacteria</taxon>
        <taxon>Pseudomonadati</taxon>
        <taxon>Pseudomonadota</taxon>
        <taxon>Gammaproteobacteria</taxon>
        <taxon>Methylococcales</taxon>
        <taxon>Crenotrichaceae</taxon>
        <taxon>Crenothrix</taxon>
    </lineage>
</organism>
<dbReference type="EMBL" id="FUKI01000024">
    <property type="protein sequence ID" value="SJM89756.1"/>
    <property type="molecule type" value="Genomic_DNA"/>
</dbReference>
<name>A0A1R4H0L5_9GAMM</name>
<dbReference type="AlphaFoldDB" id="A0A1R4H0L5"/>
<feature type="region of interest" description="Disordered" evidence="1">
    <location>
        <begin position="22"/>
        <end position="83"/>
    </location>
</feature>
<keyword evidence="4" id="KW-1185">Reference proteome</keyword>
<proteinExistence type="predicted"/>
<reference evidence="4" key="1">
    <citation type="submission" date="2017-02" db="EMBL/GenBank/DDBJ databases">
        <authorList>
            <person name="Daims H."/>
        </authorList>
    </citation>
    <scope>NUCLEOTIDE SEQUENCE [LARGE SCALE GENOMIC DNA]</scope>
</reference>
<evidence type="ECO:0000256" key="1">
    <source>
        <dbReference type="SAM" id="MobiDB-lite"/>
    </source>
</evidence>
<keyword evidence="2" id="KW-0732">Signal</keyword>